<feature type="region of interest" description="Disordered" evidence="1">
    <location>
        <begin position="87"/>
        <end position="110"/>
    </location>
</feature>
<dbReference type="Proteomes" id="UP000184330">
    <property type="component" value="Unassembled WGS sequence"/>
</dbReference>
<dbReference type="STRING" id="576137.A0A1L7XTL9"/>
<dbReference type="OrthoDB" id="5324651at2759"/>
<proteinExistence type="predicted"/>
<organism evidence="2 3">
    <name type="scientific">Phialocephala subalpina</name>
    <dbReference type="NCBI Taxonomy" id="576137"/>
    <lineage>
        <taxon>Eukaryota</taxon>
        <taxon>Fungi</taxon>
        <taxon>Dikarya</taxon>
        <taxon>Ascomycota</taxon>
        <taxon>Pezizomycotina</taxon>
        <taxon>Leotiomycetes</taxon>
        <taxon>Helotiales</taxon>
        <taxon>Mollisiaceae</taxon>
        <taxon>Phialocephala</taxon>
        <taxon>Phialocephala fortinii species complex</taxon>
    </lineage>
</organism>
<name>A0A1L7XTL9_9HELO</name>
<evidence type="ECO:0000313" key="2">
    <source>
        <dbReference type="EMBL" id="CZR68383.1"/>
    </source>
</evidence>
<evidence type="ECO:0000313" key="3">
    <source>
        <dbReference type="Proteomes" id="UP000184330"/>
    </source>
</evidence>
<dbReference type="AlphaFoldDB" id="A0A1L7XTL9"/>
<dbReference type="EMBL" id="FJOG01000054">
    <property type="protein sequence ID" value="CZR68383.1"/>
    <property type="molecule type" value="Genomic_DNA"/>
</dbReference>
<gene>
    <name evidence="2" type="ORF">PAC_18282</name>
</gene>
<sequence>MSDTDLDKERVYVVYRELFKDTLAKLRKGSKFRNVVEKHKDHVHLTDSMDTEKTCRILRALLIAYLFESKSVAEAIFPTLFSTGEFGTEGQEEGVEGEHRQGDGENADASFSSDALLSSPPLPDSAIPFRLQHRILCQTQRLLEECCYDFAERWLPSMLEANGWDAPEAVELTACKMLN</sequence>
<protein>
    <submittedName>
        <fullName evidence="2">Uncharacterized protein</fullName>
    </submittedName>
</protein>
<accession>A0A1L7XTL9</accession>
<reference evidence="2 3" key="1">
    <citation type="submission" date="2016-03" db="EMBL/GenBank/DDBJ databases">
        <authorList>
            <person name="Ploux O."/>
        </authorList>
    </citation>
    <scope>NUCLEOTIDE SEQUENCE [LARGE SCALE GENOMIC DNA]</scope>
    <source>
        <strain evidence="2 3">UAMH 11012</strain>
    </source>
</reference>
<evidence type="ECO:0000256" key="1">
    <source>
        <dbReference type="SAM" id="MobiDB-lite"/>
    </source>
</evidence>
<keyword evidence="3" id="KW-1185">Reference proteome</keyword>